<dbReference type="EMBL" id="BJXX01000177">
    <property type="protein sequence ID" value="GEN36301.1"/>
    <property type="molecule type" value="Genomic_DNA"/>
</dbReference>
<organism evidence="1 2">
    <name type="scientific">Aneurinibacillus danicus</name>
    <dbReference type="NCBI Taxonomy" id="267746"/>
    <lineage>
        <taxon>Bacteria</taxon>
        <taxon>Bacillati</taxon>
        <taxon>Bacillota</taxon>
        <taxon>Bacilli</taxon>
        <taxon>Bacillales</taxon>
        <taxon>Paenibacillaceae</taxon>
        <taxon>Aneurinibacillus group</taxon>
        <taxon>Aneurinibacillus</taxon>
    </lineage>
</organism>
<protein>
    <submittedName>
        <fullName evidence="1">Uncharacterized protein</fullName>
    </submittedName>
</protein>
<dbReference type="RefSeq" id="WP_246147419.1">
    <property type="nucleotide sequence ID" value="NZ_BJXX01000177.1"/>
</dbReference>
<name>A0A511VD09_9BACL</name>
<dbReference type="AlphaFoldDB" id="A0A511VD09"/>
<reference evidence="1 2" key="1">
    <citation type="submission" date="2019-07" db="EMBL/GenBank/DDBJ databases">
        <title>Whole genome shotgun sequence of Aneurinibacillus danicus NBRC 102444.</title>
        <authorList>
            <person name="Hosoyama A."/>
            <person name="Uohara A."/>
            <person name="Ohji S."/>
            <person name="Ichikawa N."/>
        </authorList>
    </citation>
    <scope>NUCLEOTIDE SEQUENCE [LARGE SCALE GENOMIC DNA]</scope>
    <source>
        <strain evidence="1 2">NBRC 102444</strain>
    </source>
</reference>
<sequence>MVGMKTECMFENREFACLTDMIETLLHEANRQIVQIDVGQKKNTATERAYAKWRLLHLQKCFGEYIPEEYRSTYNSLWSHVYRLEHQVGYRHPYIIYLLEKIFCQNSSHVG</sequence>
<evidence type="ECO:0000313" key="2">
    <source>
        <dbReference type="Proteomes" id="UP000321157"/>
    </source>
</evidence>
<keyword evidence="2" id="KW-1185">Reference proteome</keyword>
<gene>
    <name evidence="1" type="ORF">ADA01nite_37610</name>
</gene>
<evidence type="ECO:0000313" key="1">
    <source>
        <dbReference type="EMBL" id="GEN36301.1"/>
    </source>
</evidence>
<proteinExistence type="predicted"/>
<accession>A0A511VD09</accession>
<dbReference type="Proteomes" id="UP000321157">
    <property type="component" value="Unassembled WGS sequence"/>
</dbReference>
<comment type="caution">
    <text evidence="1">The sequence shown here is derived from an EMBL/GenBank/DDBJ whole genome shotgun (WGS) entry which is preliminary data.</text>
</comment>